<evidence type="ECO:0000256" key="4">
    <source>
        <dbReference type="ARBA" id="ARBA00023242"/>
    </source>
</evidence>
<dbReference type="Proteomes" id="UP000190274">
    <property type="component" value="Chromosome F"/>
</dbReference>
<feature type="compositionally biased region" description="Acidic residues" evidence="5">
    <location>
        <begin position="47"/>
        <end position="62"/>
    </location>
</feature>
<dbReference type="GO" id="GO:0000480">
    <property type="term" value="P:endonucleolytic cleavage in 5'-ETS of tricistronic rRNA transcript (SSU-rRNA, 5.8S rRNA, LSU-rRNA)"/>
    <property type="evidence" value="ECO:0007669"/>
    <property type="project" value="EnsemblFungi"/>
</dbReference>
<evidence type="ECO:0000313" key="8">
    <source>
        <dbReference type="Proteomes" id="UP000190274"/>
    </source>
</evidence>
<protein>
    <submittedName>
        <fullName evidence="7">LADA_0F14092g1_1</fullName>
    </submittedName>
</protein>
<dbReference type="EMBL" id="LT598458">
    <property type="protein sequence ID" value="SCU92068.1"/>
    <property type="molecule type" value="Genomic_DNA"/>
</dbReference>
<feature type="region of interest" description="Disordered" evidence="5">
    <location>
        <begin position="553"/>
        <end position="578"/>
    </location>
</feature>
<keyword evidence="8" id="KW-1185">Reference proteome</keyword>
<feature type="compositionally biased region" description="Acidic residues" evidence="5">
    <location>
        <begin position="319"/>
        <end position="335"/>
    </location>
</feature>
<dbReference type="GO" id="GO:0032040">
    <property type="term" value="C:small-subunit processome"/>
    <property type="evidence" value="ECO:0007669"/>
    <property type="project" value="EnsemblFungi"/>
</dbReference>
<dbReference type="STRING" id="1266660.A0A1G4JN28"/>
<evidence type="ECO:0000313" key="7">
    <source>
        <dbReference type="EMBL" id="SCU92068.1"/>
    </source>
</evidence>
<proteinExistence type="inferred from homology"/>
<gene>
    <name evidence="7" type="ORF">LADA_0F14092G</name>
</gene>
<feature type="region of interest" description="Disordered" evidence="5">
    <location>
        <begin position="349"/>
        <end position="391"/>
    </location>
</feature>
<feature type="compositionally biased region" description="Acidic residues" evidence="5">
    <location>
        <begin position="364"/>
        <end position="373"/>
    </location>
</feature>
<feature type="region of interest" description="Disordered" evidence="5">
    <location>
        <begin position="1"/>
        <end position="25"/>
    </location>
</feature>
<comment type="similarity">
    <text evidence="2">Belongs to the SAS10 family.</text>
</comment>
<dbReference type="GO" id="GO:0000472">
    <property type="term" value="P:endonucleolytic cleavage to generate mature 5'-end of SSU-rRNA from (SSU-rRNA, 5.8S rRNA, LSU-rRNA)"/>
    <property type="evidence" value="ECO:0007669"/>
    <property type="project" value="EnsemblFungi"/>
</dbReference>
<dbReference type="GO" id="GO:0000447">
    <property type="term" value="P:endonucleolytic cleavage in ITS1 to separate SSU-rRNA from 5.8S rRNA and LSU-rRNA from tricistronic rRNA transcript (SSU-rRNA, 5.8S rRNA, LSU-rRNA)"/>
    <property type="evidence" value="ECO:0007669"/>
    <property type="project" value="EnsemblFungi"/>
</dbReference>
<evidence type="ECO:0000259" key="6">
    <source>
        <dbReference type="Pfam" id="PF09368"/>
    </source>
</evidence>
<reference evidence="7 8" key="1">
    <citation type="submission" date="2016-03" db="EMBL/GenBank/DDBJ databases">
        <authorList>
            <person name="Devillers H."/>
        </authorList>
    </citation>
    <scope>NUCLEOTIDE SEQUENCE [LARGE SCALE GENOMIC DNA]</scope>
    <source>
        <strain evidence="7">CBS 10888</strain>
    </source>
</reference>
<feature type="compositionally biased region" description="Acidic residues" evidence="5">
    <location>
        <begin position="70"/>
        <end position="90"/>
    </location>
</feature>
<accession>A0A1G4JN28</accession>
<organism evidence="7 8">
    <name type="scientific">Lachancea dasiensis</name>
    <dbReference type="NCBI Taxonomy" id="1072105"/>
    <lineage>
        <taxon>Eukaryota</taxon>
        <taxon>Fungi</taxon>
        <taxon>Dikarya</taxon>
        <taxon>Ascomycota</taxon>
        <taxon>Saccharomycotina</taxon>
        <taxon>Saccharomycetes</taxon>
        <taxon>Saccharomycetales</taxon>
        <taxon>Saccharomycetaceae</taxon>
        <taxon>Lachancea</taxon>
    </lineage>
</organism>
<name>A0A1G4JN28_9SACH</name>
<keyword evidence="4" id="KW-0539">Nucleus</keyword>
<feature type="region of interest" description="Disordered" evidence="5">
    <location>
        <begin position="38"/>
        <end position="121"/>
    </location>
</feature>
<dbReference type="GO" id="GO:0042802">
    <property type="term" value="F:identical protein binding"/>
    <property type="evidence" value="ECO:0007669"/>
    <property type="project" value="EnsemblFungi"/>
</dbReference>
<comment type="subcellular location">
    <subcellularLocation>
        <location evidence="1">Nucleus</location>
    </subcellularLocation>
</comment>
<dbReference type="PANTHER" id="PTHR13237">
    <property type="entry name" value="SOMETHING ABOUT SILENCING PROTEIN 10-RELATED"/>
    <property type="match status" value="1"/>
</dbReference>
<dbReference type="InterPro" id="IPR007146">
    <property type="entry name" value="Sas10/Utp3/C1D"/>
</dbReference>
<feature type="compositionally biased region" description="Basic residues" evidence="5">
    <location>
        <begin position="554"/>
        <end position="578"/>
    </location>
</feature>
<evidence type="ECO:0000256" key="1">
    <source>
        <dbReference type="ARBA" id="ARBA00004123"/>
    </source>
</evidence>
<feature type="region of interest" description="Disordered" evidence="5">
    <location>
        <begin position="457"/>
        <end position="495"/>
    </location>
</feature>
<dbReference type="Pfam" id="PF04000">
    <property type="entry name" value="Sas10_Utp3"/>
    <property type="match status" value="1"/>
</dbReference>
<feature type="domain" description="Sas10 C-terminal" evidence="6">
    <location>
        <begin position="538"/>
        <end position="611"/>
    </location>
</feature>
<keyword evidence="3" id="KW-0597">Phosphoprotein</keyword>
<dbReference type="PANTHER" id="PTHR13237:SF8">
    <property type="entry name" value="SOMETHING ABOUT SILENCING PROTEIN 10"/>
    <property type="match status" value="1"/>
</dbReference>
<dbReference type="InterPro" id="IPR018972">
    <property type="entry name" value="Sas10_C_dom"/>
</dbReference>
<evidence type="ECO:0000256" key="3">
    <source>
        <dbReference type="ARBA" id="ARBA00022553"/>
    </source>
</evidence>
<dbReference type="Pfam" id="PF09368">
    <property type="entry name" value="Sas10"/>
    <property type="match status" value="1"/>
</dbReference>
<sequence length="613" mass="69452">MARKGGNRARTSARNDEQPYGLNEVDDFAAKREKVLLDRAGLSSQLDEGDDEGLMDDEDEEQVLGVESSDSGDSEEGGEDRDEEDEELDGEAAYRQVFGRKMDTHGAEEEDGDAMLDNDTAWGSTKGEYYGADDLDDDETAKEIEREALRQQRKHLEDLDMNDYLDEEVDQDWAQSAKKYALGQFQDSSTLKNQEAITTKASDIFTMAPEAKERLLKTWCPEFFPLSKEVAQLAPRLDELKAQAQTNVCISLKVSALSSYLGTITSYFALLLQELQVNDEFKGMKDHPIMESILMCKEIWRQAQELPDESMEIQHSQVDDQDSEDEQLQESEDDAASDLETLDEELLQTHDKDNSSEPSVHESDDGEEQDSAFDFDVSKPRINKPSNAKALPSAEVDDFVETDVADVDAQEKKARKKTLRFYTSKVDQQEKKKLDRYTGDDDIPYKERLFERQQRLLEEARKRGQAAPDGTRLDSKEYDSDDEKTAQAINNESSSDYYAAVQQGGFDKKKARQQAHRDAVLANRSGKLAELAGGDDDNTKRAVNYQIMKNKGLTPHRRKDNRNSRVKKRKKFDKAQKKLKSIRAVYSGGQTGSYEGEKTGIKKNLTRSVRFKE</sequence>
<dbReference type="OrthoDB" id="1924577at2759"/>
<evidence type="ECO:0000256" key="5">
    <source>
        <dbReference type="SAM" id="MobiDB-lite"/>
    </source>
</evidence>
<dbReference type="AlphaFoldDB" id="A0A1G4JN28"/>
<evidence type="ECO:0000256" key="2">
    <source>
        <dbReference type="ARBA" id="ARBA00010979"/>
    </source>
</evidence>
<feature type="compositionally biased region" description="Basic and acidic residues" evidence="5">
    <location>
        <begin position="349"/>
        <end position="363"/>
    </location>
</feature>
<feature type="region of interest" description="Disordered" evidence="5">
    <location>
        <begin position="311"/>
        <end position="335"/>
    </location>
</feature>